<reference evidence="2" key="1">
    <citation type="submission" date="2021-03" db="EMBL/GenBank/DDBJ databases">
        <authorList>
            <person name="So Y."/>
        </authorList>
    </citation>
    <scope>NUCLEOTIDE SEQUENCE</scope>
    <source>
        <strain evidence="2">SG15</strain>
    </source>
</reference>
<gene>
    <name evidence="2" type="ORF">J5Y10_13100</name>
</gene>
<evidence type="ECO:0000313" key="3">
    <source>
        <dbReference type="Proteomes" id="UP000677537"/>
    </source>
</evidence>
<dbReference type="PROSITE" id="PS51257">
    <property type="entry name" value="PROKAR_LIPOPROTEIN"/>
    <property type="match status" value="1"/>
</dbReference>
<dbReference type="EMBL" id="JAGIZA010000007">
    <property type="protein sequence ID" value="MBP0493717.1"/>
    <property type="molecule type" value="Genomic_DNA"/>
</dbReference>
<dbReference type="AlphaFoldDB" id="A0A940N3V4"/>
<proteinExistence type="predicted"/>
<sequence>MASRSALLALLALTVAGCGGVEMIDVHNTATGQFARCEVPAADASLSPALLRNGSSRACPADLAEAGWVRTR</sequence>
<accession>A0A940N3V4</accession>
<dbReference type="Proteomes" id="UP000677537">
    <property type="component" value="Unassembled WGS sequence"/>
</dbReference>
<organism evidence="2 3">
    <name type="scientific">Roseomonas indoligenes</name>
    <dbReference type="NCBI Taxonomy" id="2820811"/>
    <lineage>
        <taxon>Bacteria</taxon>
        <taxon>Pseudomonadati</taxon>
        <taxon>Pseudomonadota</taxon>
        <taxon>Alphaproteobacteria</taxon>
        <taxon>Acetobacterales</taxon>
        <taxon>Roseomonadaceae</taxon>
        <taxon>Roseomonas</taxon>
    </lineage>
</organism>
<dbReference type="RefSeq" id="WP_209374218.1">
    <property type="nucleotide sequence ID" value="NZ_JAGIZA010000007.1"/>
</dbReference>
<feature type="signal peptide" evidence="1">
    <location>
        <begin position="1"/>
        <end position="20"/>
    </location>
</feature>
<comment type="caution">
    <text evidence="2">The sequence shown here is derived from an EMBL/GenBank/DDBJ whole genome shotgun (WGS) entry which is preliminary data.</text>
</comment>
<keyword evidence="1" id="KW-0732">Signal</keyword>
<evidence type="ECO:0000313" key="2">
    <source>
        <dbReference type="EMBL" id="MBP0493717.1"/>
    </source>
</evidence>
<protein>
    <submittedName>
        <fullName evidence="2">Uncharacterized protein</fullName>
    </submittedName>
</protein>
<keyword evidence="3" id="KW-1185">Reference proteome</keyword>
<name>A0A940N3V4_9PROT</name>
<feature type="chain" id="PRO_5038034489" evidence="1">
    <location>
        <begin position="21"/>
        <end position="72"/>
    </location>
</feature>
<evidence type="ECO:0000256" key="1">
    <source>
        <dbReference type="SAM" id="SignalP"/>
    </source>
</evidence>